<keyword evidence="4" id="KW-0597">Phosphoprotein</keyword>
<dbReference type="InterPro" id="IPR016152">
    <property type="entry name" value="PTrfase/Anion_transptr"/>
</dbReference>
<keyword evidence="13" id="KW-1185">Reference proteome</keyword>
<dbReference type="EMBL" id="CP001739">
    <property type="protein sequence ID" value="ACZ07029.1"/>
    <property type="molecule type" value="Genomic_DNA"/>
</dbReference>
<dbReference type="GO" id="GO:0016301">
    <property type="term" value="F:kinase activity"/>
    <property type="evidence" value="ECO:0007669"/>
    <property type="project" value="UniProtKB-KW"/>
</dbReference>
<keyword evidence="3" id="KW-0963">Cytoplasm</keyword>
<gene>
    <name evidence="12" type="ordered locus">Sterm_0144</name>
</gene>
<sequence length="146" mass="16167">MTLLESLIENNSILLKQKAETWEEAVNKCIKPLVDAGAVEQRYLDAIIKKTNELGPFYILAPGLAMPHDRPESGVIKDSFSFVTLEKPVVFPDGQEVDILIGLAATSSDIHNEEAIPQIVMLFDDEAAFEKIRKAESTDEIIGLLK</sequence>
<dbReference type="Gene3D" id="3.40.930.10">
    <property type="entry name" value="Mannitol-specific EII, Chain A"/>
    <property type="match status" value="1"/>
</dbReference>
<keyword evidence="7" id="KW-0418">Kinase</keyword>
<protein>
    <recommendedName>
        <fullName evidence="9">Ascorbate-specific PTS system EIIA component</fullName>
    </recommendedName>
    <alternativeName>
        <fullName evidence="10">Ascorbate-specific phosphotransferase enzyme IIA component</fullName>
    </alternativeName>
</protein>
<dbReference type="InterPro" id="IPR002178">
    <property type="entry name" value="PTS_EIIA_type-2_dom"/>
</dbReference>
<keyword evidence="5" id="KW-0808">Transferase</keyword>
<dbReference type="GO" id="GO:0009401">
    <property type="term" value="P:phosphoenolpyruvate-dependent sugar phosphotransferase system"/>
    <property type="evidence" value="ECO:0007669"/>
    <property type="project" value="UniProtKB-KW"/>
</dbReference>
<dbReference type="STRING" id="526218.Sterm_0144"/>
<dbReference type="SUPFAM" id="SSF55804">
    <property type="entry name" value="Phoshotransferase/anion transport protein"/>
    <property type="match status" value="1"/>
</dbReference>
<evidence type="ECO:0000256" key="7">
    <source>
        <dbReference type="ARBA" id="ARBA00022777"/>
    </source>
</evidence>
<dbReference type="PANTHER" id="PTHR36203:SF1">
    <property type="entry name" value="ASCORBATE-SPECIFIC PTS SYSTEM EIIA COMPONENT"/>
    <property type="match status" value="1"/>
</dbReference>
<dbReference type="GO" id="GO:0005737">
    <property type="term" value="C:cytoplasm"/>
    <property type="evidence" value="ECO:0007669"/>
    <property type="project" value="UniProtKB-SubCell"/>
</dbReference>
<evidence type="ECO:0000256" key="2">
    <source>
        <dbReference type="ARBA" id="ARBA00022448"/>
    </source>
</evidence>
<reference evidence="13" key="1">
    <citation type="submission" date="2009-09" db="EMBL/GenBank/DDBJ databases">
        <title>The complete chromosome of Sebaldella termitidis ATCC 33386.</title>
        <authorList>
            <consortium name="US DOE Joint Genome Institute (JGI-PGF)"/>
            <person name="Lucas S."/>
            <person name="Copeland A."/>
            <person name="Lapidus A."/>
            <person name="Glavina del Rio T."/>
            <person name="Dalin E."/>
            <person name="Tice H."/>
            <person name="Bruce D."/>
            <person name="Goodwin L."/>
            <person name="Pitluck S."/>
            <person name="Kyrpides N."/>
            <person name="Mavromatis K."/>
            <person name="Ivanova N."/>
            <person name="Mikhailova N."/>
            <person name="Sims D."/>
            <person name="Meincke L."/>
            <person name="Brettin T."/>
            <person name="Detter J.C."/>
            <person name="Han C."/>
            <person name="Larimer F."/>
            <person name="Land M."/>
            <person name="Hauser L."/>
            <person name="Markowitz V."/>
            <person name="Cheng J.F."/>
            <person name="Hugenholtz P."/>
            <person name="Woyke T."/>
            <person name="Wu D."/>
            <person name="Eisen J.A."/>
        </authorList>
    </citation>
    <scope>NUCLEOTIDE SEQUENCE [LARGE SCALE GENOMIC DNA]</scope>
    <source>
        <strain evidence="13">ATCC 33386 / NCTC 11300</strain>
    </source>
</reference>
<comment type="subcellular location">
    <subcellularLocation>
        <location evidence="1">Cytoplasm</location>
    </subcellularLocation>
</comment>
<evidence type="ECO:0000256" key="10">
    <source>
        <dbReference type="ARBA" id="ARBA00042072"/>
    </source>
</evidence>
<organism evidence="12 13">
    <name type="scientific">Sebaldella termitidis (strain ATCC 33386 / NCTC 11300)</name>
    <dbReference type="NCBI Taxonomy" id="526218"/>
    <lineage>
        <taxon>Bacteria</taxon>
        <taxon>Fusobacteriati</taxon>
        <taxon>Fusobacteriota</taxon>
        <taxon>Fusobacteriia</taxon>
        <taxon>Fusobacteriales</taxon>
        <taxon>Leptotrichiaceae</taxon>
        <taxon>Sebaldella</taxon>
    </lineage>
</organism>
<feature type="domain" description="PTS EIIA type-2" evidence="11">
    <location>
        <begin position="6"/>
        <end position="146"/>
    </location>
</feature>
<dbReference type="InterPro" id="IPR051351">
    <property type="entry name" value="Ascorbate-PTS_EIIA_comp"/>
</dbReference>
<evidence type="ECO:0000256" key="3">
    <source>
        <dbReference type="ARBA" id="ARBA00022490"/>
    </source>
</evidence>
<dbReference type="PANTHER" id="PTHR36203">
    <property type="entry name" value="ASCORBATE-SPECIFIC PTS SYSTEM EIIA COMPONENT"/>
    <property type="match status" value="1"/>
</dbReference>
<evidence type="ECO:0000313" key="13">
    <source>
        <dbReference type="Proteomes" id="UP000000845"/>
    </source>
</evidence>
<dbReference type="Pfam" id="PF00359">
    <property type="entry name" value="PTS_EIIA_2"/>
    <property type="match status" value="1"/>
</dbReference>
<evidence type="ECO:0000256" key="1">
    <source>
        <dbReference type="ARBA" id="ARBA00004496"/>
    </source>
</evidence>
<keyword evidence="6" id="KW-0598">Phosphotransferase system</keyword>
<evidence type="ECO:0000313" key="12">
    <source>
        <dbReference type="EMBL" id="ACZ07029.1"/>
    </source>
</evidence>
<evidence type="ECO:0000256" key="5">
    <source>
        <dbReference type="ARBA" id="ARBA00022679"/>
    </source>
</evidence>
<evidence type="ECO:0000256" key="4">
    <source>
        <dbReference type="ARBA" id="ARBA00022553"/>
    </source>
</evidence>
<evidence type="ECO:0000256" key="9">
    <source>
        <dbReference type="ARBA" id="ARBA00041175"/>
    </source>
</evidence>
<dbReference type="KEGG" id="str:Sterm_0144"/>
<keyword evidence="2" id="KW-0813">Transport</keyword>
<dbReference type="PROSITE" id="PS51094">
    <property type="entry name" value="PTS_EIIA_TYPE_2"/>
    <property type="match status" value="1"/>
</dbReference>
<proteinExistence type="predicted"/>
<reference evidence="12 13" key="2">
    <citation type="journal article" date="2010" name="Stand. Genomic Sci.">
        <title>Complete genome sequence of Sebaldella termitidis type strain (NCTC 11300).</title>
        <authorList>
            <person name="Harmon-Smith M."/>
            <person name="Celia L."/>
            <person name="Chertkov O."/>
            <person name="Lapidus A."/>
            <person name="Copeland A."/>
            <person name="Glavina Del Rio T."/>
            <person name="Nolan M."/>
            <person name="Lucas S."/>
            <person name="Tice H."/>
            <person name="Cheng J.F."/>
            <person name="Han C."/>
            <person name="Detter J.C."/>
            <person name="Bruce D."/>
            <person name="Goodwin L."/>
            <person name="Pitluck S."/>
            <person name="Pati A."/>
            <person name="Liolios K."/>
            <person name="Ivanova N."/>
            <person name="Mavromatis K."/>
            <person name="Mikhailova N."/>
            <person name="Chen A."/>
            <person name="Palaniappan K."/>
            <person name="Land M."/>
            <person name="Hauser L."/>
            <person name="Chang Y.J."/>
            <person name="Jeffries C.D."/>
            <person name="Brettin T."/>
            <person name="Goker M."/>
            <person name="Beck B."/>
            <person name="Bristow J."/>
            <person name="Eisen J.A."/>
            <person name="Markowitz V."/>
            <person name="Hugenholtz P."/>
            <person name="Kyrpides N.C."/>
            <person name="Klenk H.P."/>
            <person name="Chen F."/>
        </authorList>
    </citation>
    <scope>NUCLEOTIDE SEQUENCE [LARGE SCALE GENOMIC DNA]</scope>
    <source>
        <strain evidence="13">ATCC 33386 / NCTC 11300</strain>
    </source>
</reference>
<comment type="function">
    <text evidence="8">The phosphoenolpyruvate-dependent sugar phosphotransferase system (sugar PTS), a major carbohydrate active transport system, catalyzes the phosphorylation of incoming sugar substrates concomitantly with their translocation across the cell membrane. The enzyme II UlaABC PTS system is involved in ascorbate transport.</text>
</comment>
<accession>D1AJX2</accession>
<dbReference type="Proteomes" id="UP000000845">
    <property type="component" value="Chromosome"/>
</dbReference>
<evidence type="ECO:0000256" key="6">
    <source>
        <dbReference type="ARBA" id="ARBA00022683"/>
    </source>
</evidence>
<evidence type="ECO:0000259" key="11">
    <source>
        <dbReference type="PROSITE" id="PS51094"/>
    </source>
</evidence>
<dbReference type="eggNOG" id="COG1762">
    <property type="taxonomic scope" value="Bacteria"/>
</dbReference>
<dbReference type="HOGENOM" id="CLU_072531_2_0_0"/>
<dbReference type="RefSeq" id="WP_012859629.1">
    <property type="nucleotide sequence ID" value="NC_013517.1"/>
</dbReference>
<evidence type="ECO:0000256" key="8">
    <source>
        <dbReference type="ARBA" id="ARBA00037387"/>
    </source>
</evidence>
<name>D1AJX2_SEBTE</name>
<dbReference type="AlphaFoldDB" id="D1AJX2"/>